<dbReference type="InterPro" id="IPR015421">
    <property type="entry name" value="PyrdxlP-dep_Trfase_major"/>
</dbReference>
<evidence type="ECO:0000259" key="6">
    <source>
        <dbReference type="PROSITE" id="PS00703"/>
    </source>
</evidence>
<dbReference type="PANTHER" id="PTHR43277">
    <property type="entry name" value="ARGININE DECARBOXYLASE"/>
    <property type="match status" value="1"/>
</dbReference>
<dbReference type="Pfam" id="PF03711">
    <property type="entry name" value="OKR_DC_1_C"/>
    <property type="match status" value="1"/>
</dbReference>
<keyword evidence="3" id="KW-0210">Decarboxylase</keyword>
<dbReference type="InterPro" id="IPR015424">
    <property type="entry name" value="PyrdxlP-dep_Trfase"/>
</dbReference>
<name>A0A1M6T3C1_9CLOT</name>
<dbReference type="Gene3D" id="3.90.105.10">
    <property type="entry name" value="Molybdopterin biosynthesis moea protein, domain 2"/>
    <property type="match status" value="1"/>
</dbReference>
<evidence type="ECO:0000256" key="5">
    <source>
        <dbReference type="ARBA" id="ARBA00023239"/>
    </source>
</evidence>
<accession>A0A1M6T3C1</accession>
<dbReference type="InterPro" id="IPR008286">
    <property type="entry name" value="Prn/Lys/Arg_de-COase_C"/>
</dbReference>
<dbReference type="PROSITE" id="PS00703">
    <property type="entry name" value="OKR_DC_1"/>
    <property type="match status" value="1"/>
</dbReference>
<feature type="domain" description="Orn/Lys/Arg decarboxylases family 1 pyridoxal-P attachment site" evidence="6">
    <location>
        <begin position="220"/>
        <end position="234"/>
    </location>
</feature>
<organism evidence="7 8">
    <name type="scientific">Hathewaya proteolytica DSM 3090</name>
    <dbReference type="NCBI Taxonomy" id="1121331"/>
    <lineage>
        <taxon>Bacteria</taxon>
        <taxon>Bacillati</taxon>
        <taxon>Bacillota</taxon>
        <taxon>Clostridia</taxon>
        <taxon>Eubacteriales</taxon>
        <taxon>Clostridiaceae</taxon>
        <taxon>Hathewaya</taxon>
    </lineage>
</organism>
<protein>
    <submittedName>
        <fullName evidence="7">Arginine/lysine/ornithine decarboxylase</fullName>
    </submittedName>
</protein>
<keyword evidence="4" id="KW-0663">Pyridoxal phosphate</keyword>
<dbReference type="GO" id="GO:0016831">
    <property type="term" value="F:carboxy-lyase activity"/>
    <property type="evidence" value="ECO:0007669"/>
    <property type="project" value="UniProtKB-KW"/>
</dbReference>
<gene>
    <name evidence="7" type="ORF">SAMN02745248_02715</name>
</gene>
<sequence length="478" mass="54886">MQQIPLISGVLKYIDEKNIPFTMPGHKGGEGFLQTEEGRAFYNNIFKADITEVDGVDNLHNPEGIIEESLLGLSHYYKSSKSYYLINGSTCGNLAMIYSCFNRGDKIILERNCHRSVMNAVIMRELKPVYIKNHIDLRYQCGFSYNKGDLVNLIKNNQDAKGVMITWPNYYGICADLKFIVEEAHKYGMKVLVDCAHGAHFGIIEELPQNPMELGCDMVVMSCHKTLSSFTQTAYLHIGQSVDSSKTDFYVSALMSTSPSYIMMMSMEYAWFYLYKYGHKKYKEFYSLCNKYRNKINKLSGLHVIGDEDMYSDESSCLSTRIDNTRFVINLDKKYSAHKLLNYLREKKIQAEMSDGRNVILIPSPFNDEREFKYLYDALRLCRLNSFCEQFVPCIDYSIGEKILEPCEVMDKSTENVKYELSEKRVAAESIVPYPPGIPLVVQGERINKEAIDVIRYYLKNQLTVLGVDHGLIKVIKN</sequence>
<dbReference type="InterPro" id="IPR000310">
    <property type="entry name" value="Orn/Lys/Arg_deCO2ase_major_dom"/>
</dbReference>
<dbReference type="InterPro" id="IPR036633">
    <property type="entry name" value="Prn/Lys/Arg_de-COase_C_sf"/>
</dbReference>
<dbReference type="InterPro" id="IPR052357">
    <property type="entry name" value="Orn_Lys_Arg_decarboxylase-I"/>
</dbReference>
<keyword evidence="5" id="KW-0456">Lyase</keyword>
<dbReference type="Pfam" id="PF01276">
    <property type="entry name" value="OKR_DC_1"/>
    <property type="match status" value="1"/>
</dbReference>
<reference evidence="7 8" key="1">
    <citation type="submission" date="2016-11" db="EMBL/GenBank/DDBJ databases">
        <authorList>
            <person name="Jaros S."/>
            <person name="Januszkiewicz K."/>
            <person name="Wedrychowicz H."/>
        </authorList>
    </citation>
    <scope>NUCLEOTIDE SEQUENCE [LARGE SCALE GENOMIC DNA]</scope>
    <source>
        <strain evidence="7 8">DSM 3090</strain>
    </source>
</reference>
<dbReference type="STRING" id="1121331.SAMN02745248_02715"/>
<dbReference type="SUPFAM" id="SSF53383">
    <property type="entry name" value="PLP-dependent transferases"/>
    <property type="match status" value="1"/>
</dbReference>
<comment type="similarity">
    <text evidence="2">Belongs to the Orn/Lys/Arg decarboxylase class-I family.</text>
</comment>
<comment type="cofactor">
    <cofactor evidence="1">
        <name>pyridoxal 5'-phosphate</name>
        <dbReference type="ChEBI" id="CHEBI:597326"/>
    </cofactor>
</comment>
<dbReference type="AlphaFoldDB" id="A0A1M6T3C1"/>
<evidence type="ECO:0000256" key="1">
    <source>
        <dbReference type="ARBA" id="ARBA00001933"/>
    </source>
</evidence>
<evidence type="ECO:0000313" key="7">
    <source>
        <dbReference type="EMBL" id="SHK51441.1"/>
    </source>
</evidence>
<proteinExistence type="inferred from homology"/>
<dbReference type="PANTHER" id="PTHR43277:SF4">
    <property type="entry name" value="ARGININE DECARBOXYLASE"/>
    <property type="match status" value="1"/>
</dbReference>
<dbReference type="OrthoDB" id="9815233at2"/>
<evidence type="ECO:0000313" key="8">
    <source>
        <dbReference type="Proteomes" id="UP000183952"/>
    </source>
</evidence>
<dbReference type="Proteomes" id="UP000183952">
    <property type="component" value="Unassembled WGS sequence"/>
</dbReference>
<dbReference type="Gene3D" id="3.40.640.10">
    <property type="entry name" value="Type I PLP-dependent aspartate aminotransferase-like (Major domain)"/>
    <property type="match status" value="1"/>
</dbReference>
<evidence type="ECO:0000256" key="4">
    <source>
        <dbReference type="ARBA" id="ARBA00022898"/>
    </source>
</evidence>
<keyword evidence="8" id="KW-1185">Reference proteome</keyword>
<evidence type="ECO:0000256" key="2">
    <source>
        <dbReference type="ARBA" id="ARBA00010671"/>
    </source>
</evidence>
<dbReference type="SUPFAM" id="SSF55904">
    <property type="entry name" value="Ornithine decarboxylase C-terminal domain"/>
    <property type="match status" value="1"/>
</dbReference>
<evidence type="ECO:0000256" key="3">
    <source>
        <dbReference type="ARBA" id="ARBA00022793"/>
    </source>
</evidence>
<dbReference type="RefSeq" id="WP_072904585.1">
    <property type="nucleotide sequence ID" value="NZ_FRAD01000035.1"/>
</dbReference>
<dbReference type="EMBL" id="FRAD01000035">
    <property type="protein sequence ID" value="SHK51441.1"/>
    <property type="molecule type" value="Genomic_DNA"/>
</dbReference>